<sequence>MVREDFPPGIGIEYGFLSMSTVSKKSALDGKIKVLLRKVLRKRDFKSNNKWILNATTDTRILDNVATTAIVEILITCYQVVVVPDKTEEDEIVK</sequence>
<protein>
    <submittedName>
        <fullName evidence="1">Uncharacterized protein</fullName>
    </submittedName>
</protein>
<accession>A0A5N5J5Y5</accession>
<gene>
    <name evidence="1" type="ORF">DKX38_028118</name>
</gene>
<dbReference type="AlphaFoldDB" id="A0A5N5J5Y5"/>
<evidence type="ECO:0000313" key="2">
    <source>
        <dbReference type="Proteomes" id="UP000326939"/>
    </source>
</evidence>
<proteinExistence type="predicted"/>
<dbReference type="EMBL" id="VDCV01000018">
    <property type="protein sequence ID" value="KAB5514212.1"/>
    <property type="molecule type" value="Genomic_DNA"/>
</dbReference>
<organism evidence="1 2">
    <name type="scientific">Salix brachista</name>
    <dbReference type="NCBI Taxonomy" id="2182728"/>
    <lineage>
        <taxon>Eukaryota</taxon>
        <taxon>Viridiplantae</taxon>
        <taxon>Streptophyta</taxon>
        <taxon>Embryophyta</taxon>
        <taxon>Tracheophyta</taxon>
        <taxon>Spermatophyta</taxon>
        <taxon>Magnoliopsida</taxon>
        <taxon>eudicotyledons</taxon>
        <taxon>Gunneridae</taxon>
        <taxon>Pentapetalae</taxon>
        <taxon>rosids</taxon>
        <taxon>fabids</taxon>
        <taxon>Malpighiales</taxon>
        <taxon>Salicaceae</taxon>
        <taxon>Saliceae</taxon>
        <taxon>Salix</taxon>
    </lineage>
</organism>
<name>A0A5N5J5Y5_9ROSI</name>
<dbReference type="Proteomes" id="UP000326939">
    <property type="component" value="Chromosome 18"/>
</dbReference>
<keyword evidence="2" id="KW-1185">Reference proteome</keyword>
<evidence type="ECO:0000313" key="1">
    <source>
        <dbReference type="EMBL" id="KAB5514212.1"/>
    </source>
</evidence>
<comment type="caution">
    <text evidence="1">The sequence shown here is derived from an EMBL/GenBank/DDBJ whole genome shotgun (WGS) entry which is preliminary data.</text>
</comment>
<reference evidence="2" key="1">
    <citation type="journal article" date="2019" name="Gigascience">
        <title>De novo genome assembly of the endangered Acer yangbiense, a plant species with extremely small populations endemic to Yunnan Province, China.</title>
        <authorList>
            <person name="Yang J."/>
            <person name="Wariss H.M."/>
            <person name="Tao L."/>
            <person name="Zhang R."/>
            <person name="Yun Q."/>
            <person name="Hollingsworth P."/>
            <person name="Dao Z."/>
            <person name="Luo G."/>
            <person name="Guo H."/>
            <person name="Ma Y."/>
            <person name="Sun W."/>
        </authorList>
    </citation>
    <scope>NUCLEOTIDE SEQUENCE [LARGE SCALE GENOMIC DNA]</scope>
    <source>
        <strain evidence="2">cv. br00</strain>
    </source>
</reference>